<evidence type="ECO:0000256" key="1">
    <source>
        <dbReference type="SAM" id="MobiDB-lite"/>
    </source>
</evidence>
<gene>
    <name evidence="2" type="ORF">BABINDRAFT_7165</name>
</gene>
<feature type="compositionally biased region" description="Polar residues" evidence="1">
    <location>
        <begin position="1"/>
        <end position="15"/>
    </location>
</feature>
<dbReference type="RefSeq" id="XP_018986694.1">
    <property type="nucleotide sequence ID" value="XM_019132576.1"/>
</dbReference>
<dbReference type="AlphaFoldDB" id="A0A1E3QUL6"/>
<sequence length="532" mass="58698">MSENETNPENIADESSPQKRPVSAPALSYLVSLLLTSADLTKLERFTAKVSSASGAKPCAVKAGLESIEANAYANVDTQQYLPLITTTVRRTVRFAVILGTIIVSFKKLTAIKSPIRPFIDLERIAKLSALLGFALTSHPLLSKTIKDAFNTVVDMDSGVTLDNARKQKRVQVVEFLTNLSTGLLFSKMGYSYRDYLAVYFAQALFMKGKTRAVKVGSRSGSLLWEFLPSQLTLFPLIFAATIGENLQNYYLNGTYLPGHFTKFYDLFMLPLVQVPEYLNKPYGWPEAKLLIREALVTNPKLNFGGAIISKSVLTTNSESTFAVIKGMASPMHLNTIHAILNPFSTSWKTLAKGLPKSYFGVWKILFVVYLFFKRNQIFAKVAESSEKAATALEKWKKTVVEAVKASARTTNFFLSITAISLALIASKKTPLATSKRFVSNPKLRLRVTGFVSALLALKAAPNSAAFHGLMLYNIRWTVLSKLRELSVKHGKQYDYGLNVAAWVLMLKVLRAEDGIFGKLAQGVKNGAPFLG</sequence>
<keyword evidence="3" id="KW-1185">Reference proteome</keyword>
<protein>
    <submittedName>
        <fullName evidence="2">Uncharacterized protein</fullName>
    </submittedName>
</protein>
<dbReference type="GeneID" id="30150429"/>
<evidence type="ECO:0000313" key="3">
    <source>
        <dbReference type="Proteomes" id="UP000094336"/>
    </source>
</evidence>
<name>A0A1E3QUL6_9ASCO</name>
<feature type="region of interest" description="Disordered" evidence="1">
    <location>
        <begin position="1"/>
        <end position="21"/>
    </location>
</feature>
<accession>A0A1E3QUL6</accession>
<organism evidence="2 3">
    <name type="scientific">Babjeviella inositovora NRRL Y-12698</name>
    <dbReference type="NCBI Taxonomy" id="984486"/>
    <lineage>
        <taxon>Eukaryota</taxon>
        <taxon>Fungi</taxon>
        <taxon>Dikarya</taxon>
        <taxon>Ascomycota</taxon>
        <taxon>Saccharomycotina</taxon>
        <taxon>Pichiomycetes</taxon>
        <taxon>Serinales incertae sedis</taxon>
        <taxon>Babjeviella</taxon>
    </lineage>
</organism>
<proteinExistence type="predicted"/>
<evidence type="ECO:0000313" key="2">
    <source>
        <dbReference type="EMBL" id="ODQ81366.1"/>
    </source>
</evidence>
<reference evidence="3" key="1">
    <citation type="submission" date="2016-05" db="EMBL/GenBank/DDBJ databases">
        <title>Comparative genomics of biotechnologically important yeasts.</title>
        <authorList>
            <consortium name="DOE Joint Genome Institute"/>
            <person name="Riley R."/>
            <person name="Haridas S."/>
            <person name="Wolfe K.H."/>
            <person name="Lopes M.R."/>
            <person name="Hittinger C.T."/>
            <person name="Goker M."/>
            <person name="Salamov A."/>
            <person name="Wisecaver J."/>
            <person name="Long T.M."/>
            <person name="Aerts A.L."/>
            <person name="Barry K."/>
            <person name="Choi C."/>
            <person name="Clum A."/>
            <person name="Coughlan A.Y."/>
            <person name="Deshpande S."/>
            <person name="Douglass A.P."/>
            <person name="Hanson S.J."/>
            <person name="Klenk H.-P."/>
            <person name="Labutti K."/>
            <person name="Lapidus A."/>
            <person name="Lindquist E."/>
            <person name="Lipzen A."/>
            <person name="Meier-Kolthoff J.P."/>
            <person name="Ohm R.A."/>
            <person name="Otillar R.P."/>
            <person name="Pangilinan J."/>
            <person name="Peng Y."/>
            <person name="Rokas A."/>
            <person name="Rosa C.A."/>
            <person name="Scheuner C."/>
            <person name="Sibirny A.A."/>
            <person name="Slot J.C."/>
            <person name="Stielow J.B."/>
            <person name="Sun H."/>
            <person name="Kurtzman C.P."/>
            <person name="Blackwell M."/>
            <person name="Grigoriev I.V."/>
            <person name="Jeffries T.W."/>
        </authorList>
    </citation>
    <scope>NUCLEOTIDE SEQUENCE [LARGE SCALE GENOMIC DNA]</scope>
    <source>
        <strain evidence="3">NRRL Y-12698</strain>
    </source>
</reference>
<dbReference type="EMBL" id="KV454428">
    <property type="protein sequence ID" value="ODQ81366.1"/>
    <property type="molecule type" value="Genomic_DNA"/>
</dbReference>
<dbReference type="Proteomes" id="UP000094336">
    <property type="component" value="Unassembled WGS sequence"/>
</dbReference>